<dbReference type="EMBL" id="LKLP01000079">
    <property type="protein sequence ID" value="KSU09219.1"/>
    <property type="molecule type" value="Genomic_DNA"/>
</dbReference>
<gene>
    <name evidence="1" type="ORF">LMG8520_1532</name>
</gene>
<comment type="caution">
    <text evidence="1">The sequence shown here is derived from an EMBL/GenBank/DDBJ whole genome shotgun (WGS) entry which is preliminary data.</text>
</comment>
<name>A0A0V8D6K8_LACLL</name>
<reference evidence="2" key="1">
    <citation type="submission" date="2015-10" db="EMBL/GenBank/DDBJ databases">
        <title>Draft Genome Sequences of 11 Lactococcus lactis subspecies cremoris strains.</title>
        <authorList>
            <person name="Wels M."/>
            <person name="Backus L."/>
            <person name="Boekhorst J."/>
            <person name="Dijkstra A."/>
            <person name="Beerthuizen M."/>
            <person name="Kelly W."/>
            <person name="Siezen R."/>
            <person name="Bachmann H."/>
            <person name="Van Hijum S."/>
        </authorList>
    </citation>
    <scope>NUCLEOTIDE SEQUENCE [LARGE SCALE GENOMIC DNA]</scope>
    <source>
        <strain evidence="2">LMG8520</strain>
    </source>
</reference>
<evidence type="ECO:0000313" key="1">
    <source>
        <dbReference type="EMBL" id="KSU09219.1"/>
    </source>
</evidence>
<dbReference type="RefSeq" id="WP_058209872.1">
    <property type="nucleotide sequence ID" value="NZ_LKLP01000079.1"/>
</dbReference>
<sequence>MKLIKIYEFDYYDYEKGEYQRYNHLKSLKENCETAGSLLVEVPESSFDFGDLLRIGGNIYRMTCASPKEGLATVEMITMNAYP</sequence>
<evidence type="ECO:0000313" key="2">
    <source>
        <dbReference type="Proteomes" id="UP000054230"/>
    </source>
</evidence>
<protein>
    <submittedName>
        <fullName evidence="1">Uncharacterized protein</fullName>
    </submittedName>
</protein>
<dbReference type="AlphaFoldDB" id="A0A0V8D6K8"/>
<proteinExistence type="predicted"/>
<dbReference type="Proteomes" id="UP000054230">
    <property type="component" value="Unassembled WGS sequence"/>
</dbReference>
<organism evidence="1 2">
    <name type="scientific">Lactococcus lactis subsp. lactis</name>
    <name type="common">Streptococcus lactis</name>
    <dbReference type="NCBI Taxonomy" id="1360"/>
    <lineage>
        <taxon>Bacteria</taxon>
        <taxon>Bacillati</taxon>
        <taxon>Bacillota</taxon>
        <taxon>Bacilli</taxon>
        <taxon>Lactobacillales</taxon>
        <taxon>Streptococcaceae</taxon>
        <taxon>Lactococcus</taxon>
    </lineage>
</organism>
<accession>A0A0V8D6K8</accession>
<dbReference type="PATRIC" id="fig|1360.106.peg.1647"/>